<dbReference type="InterPro" id="IPR014966">
    <property type="entry name" value="FRG-dom"/>
</dbReference>
<evidence type="ECO:0000259" key="1">
    <source>
        <dbReference type="Pfam" id="PF08867"/>
    </source>
</evidence>
<feature type="domain" description="FRG" evidence="1">
    <location>
        <begin position="1"/>
        <end position="32"/>
    </location>
</feature>
<dbReference type="Pfam" id="PF08867">
    <property type="entry name" value="FRG"/>
    <property type="match status" value="1"/>
</dbReference>
<comment type="caution">
    <text evidence="2">The sequence shown here is derived from an EMBL/GenBank/DDBJ whole genome shotgun (WGS) entry which is preliminary data.</text>
</comment>
<sequence length="195" mass="22914">MQNHGAPTRLLDWTDGALIALHFAIRDKTSNDNQNPIIYILNPYNDDLIKMTDESNEIKKNVIQEWEKFVKNHPGRKLNEEAWEDSYLPADEDDLEEIDIPNPPLLLRSPHLTTRLGSQRSRMIFFGKDPWWFHTNWHEDYIKKIEIDSACCEELKIELRDSGITESVIFPDLDGLGKEMDQLWKIMTRINSKHK</sequence>
<accession>A0A4Y8PHG1</accession>
<gene>
    <name evidence="2" type="ORF">A7Q10_03880</name>
</gene>
<dbReference type="AlphaFoldDB" id="A0A4Y8PHG1"/>
<keyword evidence="3" id="KW-1185">Reference proteome</keyword>
<evidence type="ECO:0000313" key="2">
    <source>
        <dbReference type="EMBL" id="TFE72059.1"/>
    </source>
</evidence>
<organism evidence="2 3">
    <name type="scientific">Methylacidiphilum caldifontis</name>
    <dbReference type="NCBI Taxonomy" id="2795386"/>
    <lineage>
        <taxon>Bacteria</taxon>
        <taxon>Pseudomonadati</taxon>
        <taxon>Verrucomicrobiota</taxon>
        <taxon>Methylacidiphilae</taxon>
        <taxon>Methylacidiphilales</taxon>
        <taxon>Methylacidiphilaceae</taxon>
        <taxon>Methylacidiphilum (ex Ratnadevi et al. 2023)</taxon>
    </lineage>
</organism>
<protein>
    <recommendedName>
        <fullName evidence="1">FRG domain-containing protein</fullName>
    </recommendedName>
</protein>
<reference evidence="2 3" key="1">
    <citation type="submission" date="2016-05" db="EMBL/GenBank/DDBJ databases">
        <title>Diversity and Homogeneity among Thermoacidophilic Verrucomicrobia Methanotrophs Linked with Geographical Origin.</title>
        <authorList>
            <person name="Erikstad H.-A."/>
            <person name="Smestad N.B."/>
            <person name="Ceballos R.M."/>
            <person name="Birkeland N.-K."/>
        </authorList>
    </citation>
    <scope>NUCLEOTIDE SEQUENCE [LARGE SCALE GENOMIC DNA]</scope>
    <source>
        <strain evidence="2 3">Phi</strain>
    </source>
</reference>
<proteinExistence type="predicted"/>
<evidence type="ECO:0000313" key="3">
    <source>
        <dbReference type="Proteomes" id="UP000297713"/>
    </source>
</evidence>
<name>A0A4Y8PHG1_9BACT</name>
<dbReference type="Proteomes" id="UP000297713">
    <property type="component" value="Unassembled WGS sequence"/>
</dbReference>
<dbReference type="EMBL" id="LXQC01000046">
    <property type="protein sequence ID" value="TFE72059.1"/>
    <property type="molecule type" value="Genomic_DNA"/>
</dbReference>